<protein>
    <submittedName>
        <fullName evidence="1">Uncharacterized protein</fullName>
    </submittedName>
</protein>
<dbReference type="AlphaFoldDB" id="A0A6S5D5G4"/>
<dbReference type="Proteomes" id="UP000515442">
    <property type="component" value="Chromosome"/>
</dbReference>
<organism evidence="1 2">
    <name type="scientific">Aeromonas veronii</name>
    <dbReference type="NCBI Taxonomy" id="654"/>
    <lineage>
        <taxon>Bacteria</taxon>
        <taxon>Pseudomonadati</taxon>
        <taxon>Pseudomonadota</taxon>
        <taxon>Gammaproteobacteria</taxon>
        <taxon>Aeromonadales</taxon>
        <taxon>Aeromonadaceae</taxon>
        <taxon>Aeromonas</taxon>
    </lineage>
</organism>
<reference evidence="1 2" key="1">
    <citation type="submission" date="2019-12" db="EMBL/GenBank/DDBJ databases">
        <title>complete genome sequences of Aeromonas veronii str. WP3-W19-ESBL-03 isolated from wastewater treatment plant effluent.</title>
        <authorList>
            <person name="Sekizuka T."/>
            <person name="Itokawa K."/>
            <person name="Yatsu K."/>
            <person name="Inamine Y."/>
            <person name="Kuroda M."/>
        </authorList>
    </citation>
    <scope>NUCLEOTIDE SEQUENCE [LARGE SCALE GENOMIC DNA]</scope>
    <source>
        <strain evidence="1 2">WP3-W19-ESBL-03</strain>
    </source>
</reference>
<accession>A0A6S5D5G4</accession>
<evidence type="ECO:0000313" key="1">
    <source>
        <dbReference type="EMBL" id="BBR38073.1"/>
    </source>
</evidence>
<dbReference type="EMBL" id="AP022038">
    <property type="protein sequence ID" value="BBR38073.1"/>
    <property type="molecule type" value="Genomic_DNA"/>
</dbReference>
<evidence type="ECO:0000313" key="2">
    <source>
        <dbReference type="Proteomes" id="UP000515442"/>
    </source>
</evidence>
<gene>
    <name evidence="1" type="ORF">WP3W19E03_05980</name>
</gene>
<name>A0A6S5D5G4_AERVE</name>
<sequence length="82" mass="9448">MAILYPPPLFQKSVQMTKMLTEIGSHSLFHEYLNVLGIVNPALAKVEQLWEHKQQERLIAKIQIDKQGKARYFIDARAISVN</sequence>
<proteinExistence type="predicted"/>